<sequence>MRATFTRRPRSRFLLEQRVAGELRIHGPLRGVRHAFRHIDHASRDDIVNYVCPDKHRAWNFLPARETGHGSVEFRRPPGVVTAKKAKHWIAFTMAFVDMAMRTYLGRIARWLPKYQHRRHTAGTTSRPTFDFDDLLLASAESLGVLSIFDPRLRQSDEPRSLHITMMRSDYFDWLRRFDDDYHLSVNA</sequence>
<keyword evidence="2" id="KW-1185">Reference proteome</keyword>
<evidence type="ECO:0000313" key="1">
    <source>
        <dbReference type="EMBL" id="KAF2188329.1"/>
    </source>
</evidence>
<dbReference type="OrthoDB" id="5291055at2759"/>
<organism evidence="1 2">
    <name type="scientific">Zopfia rhizophila CBS 207.26</name>
    <dbReference type="NCBI Taxonomy" id="1314779"/>
    <lineage>
        <taxon>Eukaryota</taxon>
        <taxon>Fungi</taxon>
        <taxon>Dikarya</taxon>
        <taxon>Ascomycota</taxon>
        <taxon>Pezizomycotina</taxon>
        <taxon>Dothideomycetes</taxon>
        <taxon>Dothideomycetes incertae sedis</taxon>
        <taxon>Zopfiaceae</taxon>
        <taxon>Zopfia</taxon>
    </lineage>
</organism>
<dbReference type="Proteomes" id="UP000800200">
    <property type="component" value="Unassembled WGS sequence"/>
</dbReference>
<name>A0A6A6ECN5_9PEZI</name>
<proteinExistence type="predicted"/>
<gene>
    <name evidence="1" type="ORF">K469DRAFT_703837</name>
</gene>
<dbReference type="EMBL" id="ML994624">
    <property type="protein sequence ID" value="KAF2188329.1"/>
    <property type="molecule type" value="Genomic_DNA"/>
</dbReference>
<evidence type="ECO:0000313" key="2">
    <source>
        <dbReference type="Proteomes" id="UP000800200"/>
    </source>
</evidence>
<accession>A0A6A6ECN5</accession>
<protein>
    <submittedName>
        <fullName evidence="1">Uncharacterized protein</fullName>
    </submittedName>
</protein>
<reference evidence="1" key="1">
    <citation type="journal article" date="2020" name="Stud. Mycol.">
        <title>101 Dothideomycetes genomes: a test case for predicting lifestyles and emergence of pathogens.</title>
        <authorList>
            <person name="Haridas S."/>
            <person name="Albert R."/>
            <person name="Binder M."/>
            <person name="Bloem J."/>
            <person name="Labutti K."/>
            <person name="Salamov A."/>
            <person name="Andreopoulos B."/>
            <person name="Baker S."/>
            <person name="Barry K."/>
            <person name="Bills G."/>
            <person name="Bluhm B."/>
            <person name="Cannon C."/>
            <person name="Castanera R."/>
            <person name="Culley D."/>
            <person name="Daum C."/>
            <person name="Ezra D."/>
            <person name="Gonzalez J."/>
            <person name="Henrissat B."/>
            <person name="Kuo A."/>
            <person name="Liang C."/>
            <person name="Lipzen A."/>
            <person name="Lutzoni F."/>
            <person name="Magnuson J."/>
            <person name="Mondo S."/>
            <person name="Nolan M."/>
            <person name="Ohm R."/>
            <person name="Pangilinan J."/>
            <person name="Park H.-J."/>
            <person name="Ramirez L."/>
            <person name="Alfaro M."/>
            <person name="Sun H."/>
            <person name="Tritt A."/>
            <person name="Yoshinaga Y."/>
            <person name="Zwiers L.-H."/>
            <person name="Turgeon B."/>
            <person name="Goodwin S."/>
            <person name="Spatafora J."/>
            <person name="Crous P."/>
            <person name="Grigoriev I."/>
        </authorList>
    </citation>
    <scope>NUCLEOTIDE SEQUENCE</scope>
    <source>
        <strain evidence="1">CBS 207.26</strain>
    </source>
</reference>
<dbReference type="AlphaFoldDB" id="A0A6A6ECN5"/>